<comment type="caution">
    <text evidence="2">The sequence shown here is derived from an EMBL/GenBank/DDBJ whole genome shotgun (WGS) entry which is preliminary data.</text>
</comment>
<reference evidence="2" key="1">
    <citation type="journal article" date="2021" name="bioRxiv">
        <title>Whole Genome Assembly and Annotation of Northern Wild Rice, Zizania palustris L., Supports a Whole Genome Duplication in the Zizania Genus.</title>
        <authorList>
            <person name="Haas M."/>
            <person name="Kono T."/>
            <person name="Macchietto M."/>
            <person name="Millas R."/>
            <person name="McGilp L."/>
            <person name="Shao M."/>
            <person name="Duquette J."/>
            <person name="Hirsch C.N."/>
            <person name="Kimball J."/>
        </authorList>
    </citation>
    <scope>NUCLEOTIDE SEQUENCE</scope>
    <source>
        <tissue evidence="2">Fresh leaf tissue</tissue>
    </source>
</reference>
<proteinExistence type="predicted"/>
<keyword evidence="3" id="KW-1185">Reference proteome</keyword>
<evidence type="ECO:0000256" key="1">
    <source>
        <dbReference type="SAM" id="MobiDB-lite"/>
    </source>
</evidence>
<name>A0A8J5S389_ZIZPA</name>
<protein>
    <submittedName>
        <fullName evidence="2">Uncharacterized protein</fullName>
    </submittedName>
</protein>
<feature type="compositionally biased region" description="Polar residues" evidence="1">
    <location>
        <begin position="16"/>
        <end position="29"/>
    </location>
</feature>
<feature type="region of interest" description="Disordered" evidence="1">
    <location>
        <begin position="70"/>
        <end position="109"/>
    </location>
</feature>
<reference evidence="2" key="2">
    <citation type="submission" date="2021-02" db="EMBL/GenBank/DDBJ databases">
        <authorList>
            <person name="Kimball J.A."/>
            <person name="Haas M.W."/>
            <person name="Macchietto M."/>
            <person name="Kono T."/>
            <person name="Duquette J."/>
            <person name="Shao M."/>
        </authorList>
    </citation>
    <scope>NUCLEOTIDE SEQUENCE</scope>
    <source>
        <tissue evidence="2">Fresh leaf tissue</tissue>
    </source>
</reference>
<feature type="region of interest" description="Disordered" evidence="1">
    <location>
        <begin position="1"/>
        <end position="35"/>
    </location>
</feature>
<gene>
    <name evidence="2" type="ORF">GUJ93_ZPchr0003g16846</name>
</gene>
<sequence length="163" mass="17756">MLPTPRLYPDPAMPHRSTSSQHARTSGWSGTRMLGPSSRSIGDALAPVDARFALLRNEIHEKATAVAPWGEAEATKRRRGEAAAVARGSDGRRGAGGARRRRRCAGGARHAKEAAHERIRSTEPKCLFGIIIYDSAHKRRIVHSNNAACIINRFLQLDSDTIG</sequence>
<evidence type="ECO:0000313" key="3">
    <source>
        <dbReference type="Proteomes" id="UP000729402"/>
    </source>
</evidence>
<accession>A0A8J5S389</accession>
<evidence type="ECO:0000313" key="2">
    <source>
        <dbReference type="EMBL" id="KAG8063358.1"/>
    </source>
</evidence>
<dbReference type="Proteomes" id="UP000729402">
    <property type="component" value="Unassembled WGS sequence"/>
</dbReference>
<feature type="compositionally biased region" description="Pro residues" evidence="1">
    <location>
        <begin position="1"/>
        <end position="12"/>
    </location>
</feature>
<dbReference type="EMBL" id="JAAALK010000286">
    <property type="protein sequence ID" value="KAG8063358.1"/>
    <property type="molecule type" value="Genomic_DNA"/>
</dbReference>
<organism evidence="2 3">
    <name type="scientific">Zizania palustris</name>
    <name type="common">Northern wild rice</name>
    <dbReference type="NCBI Taxonomy" id="103762"/>
    <lineage>
        <taxon>Eukaryota</taxon>
        <taxon>Viridiplantae</taxon>
        <taxon>Streptophyta</taxon>
        <taxon>Embryophyta</taxon>
        <taxon>Tracheophyta</taxon>
        <taxon>Spermatophyta</taxon>
        <taxon>Magnoliopsida</taxon>
        <taxon>Liliopsida</taxon>
        <taxon>Poales</taxon>
        <taxon>Poaceae</taxon>
        <taxon>BOP clade</taxon>
        <taxon>Oryzoideae</taxon>
        <taxon>Oryzeae</taxon>
        <taxon>Zizaniinae</taxon>
        <taxon>Zizania</taxon>
    </lineage>
</organism>
<dbReference type="AlphaFoldDB" id="A0A8J5S389"/>